<dbReference type="CDD" id="cd05233">
    <property type="entry name" value="SDR_c"/>
    <property type="match status" value="1"/>
</dbReference>
<dbReference type="SMART" id="SM00822">
    <property type="entry name" value="PKS_KR"/>
    <property type="match status" value="1"/>
</dbReference>
<evidence type="ECO:0000313" key="4">
    <source>
        <dbReference type="EMBL" id="MFB9444227.1"/>
    </source>
</evidence>
<dbReference type="PANTHER" id="PTHR43639:SF1">
    <property type="entry name" value="SHORT-CHAIN DEHYDROGENASE_REDUCTASE FAMILY PROTEIN"/>
    <property type="match status" value="1"/>
</dbReference>
<keyword evidence="5" id="KW-1185">Reference proteome</keyword>
<dbReference type="PRINTS" id="PR00081">
    <property type="entry name" value="GDHRDH"/>
</dbReference>
<dbReference type="InterPro" id="IPR002347">
    <property type="entry name" value="SDR_fam"/>
</dbReference>
<dbReference type="PROSITE" id="PS00061">
    <property type="entry name" value="ADH_SHORT"/>
    <property type="match status" value="1"/>
</dbReference>
<proteinExistence type="inferred from homology"/>
<comment type="caution">
    <text evidence="4">The sequence shown here is derived from an EMBL/GenBank/DDBJ whole genome shotgun (WGS) entry which is preliminary data.</text>
</comment>
<dbReference type="InterPro" id="IPR020904">
    <property type="entry name" value="Sc_DH/Rdtase_CS"/>
</dbReference>
<sequence>MLYHGRIAAVTGGTSGVGEAIARALAAAGAAGLTIAGRDGGRGERIAAELTAQGCPTLFLPGDLADADTARAVVLRTVECYGRIDGLANCAASTERSTLDTTTPELFDRIMAVNVRAPLLSMQEAIRDMRGRGEPGAILNIISTEASGGAPYLTAYATSKGALATLTRNVAAAHRFDRIRVNGILLGWTETPHEDAVQRRYHGAGDDWLAAAAAKAPMGRLAQPDEIADLAVLLLSDRGGIMTGSLIEYSQD</sequence>
<dbReference type="RefSeq" id="WP_223105125.1">
    <property type="nucleotide sequence ID" value="NZ_CP061913.1"/>
</dbReference>
<dbReference type="EMBL" id="JBHMCA010000025">
    <property type="protein sequence ID" value="MFB9444227.1"/>
    <property type="molecule type" value="Genomic_DNA"/>
</dbReference>
<dbReference type="InterPro" id="IPR036291">
    <property type="entry name" value="NAD(P)-bd_dom_sf"/>
</dbReference>
<dbReference type="Gene3D" id="3.40.50.720">
    <property type="entry name" value="NAD(P)-binding Rossmann-like Domain"/>
    <property type="match status" value="1"/>
</dbReference>
<dbReference type="PANTHER" id="PTHR43639">
    <property type="entry name" value="OXIDOREDUCTASE, SHORT-CHAIN DEHYDROGENASE/REDUCTASE FAMILY (AFU_ORTHOLOGUE AFUA_5G02870)"/>
    <property type="match status" value="1"/>
</dbReference>
<evidence type="ECO:0000256" key="1">
    <source>
        <dbReference type="ARBA" id="ARBA00006484"/>
    </source>
</evidence>
<dbReference type="NCBIfam" id="NF004847">
    <property type="entry name" value="PRK06198.1"/>
    <property type="match status" value="1"/>
</dbReference>
<protein>
    <submittedName>
        <fullName evidence="4">SDR family oxidoreductase</fullName>
    </submittedName>
</protein>
<dbReference type="Proteomes" id="UP001589608">
    <property type="component" value="Unassembled WGS sequence"/>
</dbReference>
<dbReference type="InterPro" id="IPR057326">
    <property type="entry name" value="KR_dom"/>
</dbReference>
<name>A0ABV5M5V1_9ACTN</name>
<dbReference type="SUPFAM" id="SSF51735">
    <property type="entry name" value="NAD(P)-binding Rossmann-fold domains"/>
    <property type="match status" value="1"/>
</dbReference>
<evidence type="ECO:0000313" key="5">
    <source>
        <dbReference type="Proteomes" id="UP001589608"/>
    </source>
</evidence>
<gene>
    <name evidence="4" type="ORF">ACFFTR_14190</name>
</gene>
<dbReference type="Pfam" id="PF13561">
    <property type="entry name" value="adh_short_C2"/>
    <property type="match status" value="1"/>
</dbReference>
<evidence type="ECO:0000256" key="2">
    <source>
        <dbReference type="ARBA" id="ARBA00023002"/>
    </source>
</evidence>
<reference evidence="4 5" key="1">
    <citation type="submission" date="2024-09" db="EMBL/GenBank/DDBJ databases">
        <authorList>
            <person name="Sun Q."/>
            <person name="Mori K."/>
        </authorList>
    </citation>
    <scope>NUCLEOTIDE SEQUENCE [LARGE SCALE GENOMIC DNA]</scope>
    <source>
        <strain evidence="4 5">JCM 3307</strain>
    </source>
</reference>
<keyword evidence="2" id="KW-0560">Oxidoreductase</keyword>
<comment type="similarity">
    <text evidence="1">Belongs to the short-chain dehydrogenases/reductases (SDR) family.</text>
</comment>
<feature type="domain" description="Ketoreductase" evidence="3">
    <location>
        <begin position="6"/>
        <end position="182"/>
    </location>
</feature>
<evidence type="ECO:0000259" key="3">
    <source>
        <dbReference type="SMART" id="SM00822"/>
    </source>
</evidence>
<accession>A0ABV5M5V1</accession>
<organism evidence="4 5">
    <name type="scientific">Dactylosporangium vinaceum</name>
    <dbReference type="NCBI Taxonomy" id="53362"/>
    <lineage>
        <taxon>Bacteria</taxon>
        <taxon>Bacillati</taxon>
        <taxon>Actinomycetota</taxon>
        <taxon>Actinomycetes</taxon>
        <taxon>Micromonosporales</taxon>
        <taxon>Micromonosporaceae</taxon>
        <taxon>Dactylosporangium</taxon>
    </lineage>
</organism>